<keyword evidence="11" id="KW-1185">Reference proteome</keyword>
<dbReference type="InterPro" id="IPR019931">
    <property type="entry name" value="LPXTG_anchor"/>
</dbReference>
<keyword evidence="7" id="KW-1133">Transmembrane helix</keyword>
<feature type="region of interest" description="Disordered" evidence="6">
    <location>
        <begin position="617"/>
        <end position="705"/>
    </location>
</feature>
<dbReference type="NCBIfam" id="TIGR01167">
    <property type="entry name" value="LPXTG_anchor"/>
    <property type="match status" value="1"/>
</dbReference>
<evidence type="ECO:0000256" key="3">
    <source>
        <dbReference type="ARBA" id="ARBA00022525"/>
    </source>
</evidence>
<protein>
    <submittedName>
        <fullName evidence="10">LPXTG cell wall anchor domain-containing protein</fullName>
    </submittedName>
</protein>
<keyword evidence="3" id="KW-0964">Secreted</keyword>
<dbReference type="Pfam" id="PF00746">
    <property type="entry name" value="Gram_pos_anchor"/>
    <property type="match status" value="1"/>
</dbReference>
<dbReference type="PROSITE" id="PS51109">
    <property type="entry name" value="G5"/>
    <property type="match status" value="1"/>
</dbReference>
<dbReference type="InterPro" id="IPR011098">
    <property type="entry name" value="G5_dom"/>
</dbReference>
<dbReference type="EMBL" id="VLXZ01000003">
    <property type="protein sequence ID" value="TSB47501.1"/>
    <property type="molecule type" value="Genomic_DNA"/>
</dbReference>
<evidence type="ECO:0000313" key="11">
    <source>
        <dbReference type="Proteomes" id="UP000318521"/>
    </source>
</evidence>
<feature type="compositionally biased region" description="Polar residues" evidence="6">
    <location>
        <begin position="695"/>
        <end position="705"/>
    </location>
</feature>
<evidence type="ECO:0000256" key="5">
    <source>
        <dbReference type="ARBA" id="ARBA00023088"/>
    </source>
</evidence>
<feature type="domain" description="G5" evidence="9">
    <location>
        <begin position="384"/>
        <end position="464"/>
    </location>
</feature>
<feature type="compositionally biased region" description="Acidic residues" evidence="6">
    <location>
        <begin position="619"/>
        <end position="641"/>
    </location>
</feature>
<accession>A0A554A1C7</accession>
<keyword evidence="2" id="KW-0134">Cell wall</keyword>
<organism evidence="10 11">
    <name type="scientific">Alkalicoccobacillus porphyridii</name>
    <dbReference type="NCBI Taxonomy" id="2597270"/>
    <lineage>
        <taxon>Bacteria</taxon>
        <taxon>Bacillati</taxon>
        <taxon>Bacillota</taxon>
        <taxon>Bacilli</taxon>
        <taxon>Bacillales</taxon>
        <taxon>Bacillaceae</taxon>
        <taxon>Alkalicoccobacillus</taxon>
    </lineage>
</organism>
<feature type="domain" description="Gram-positive cocci surface proteins LPxTG" evidence="8">
    <location>
        <begin position="701"/>
        <end position="734"/>
    </location>
</feature>
<comment type="caution">
    <text evidence="10">The sequence shown here is derived from an EMBL/GenBank/DDBJ whole genome shotgun (WGS) entry which is preliminary data.</text>
</comment>
<evidence type="ECO:0000256" key="6">
    <source>
        <dbReference type="SAM" id="MobiDB-lite"/>
    </source>
</evidence>
<evidence type="ECO:0000256" key="2">
    <source>
        <dbReference type="ARBA" id="ARBA00022512"/>
    </source>
</evidence>
<dbReference type="Gene3D" id="2.20.230.10">
    <property type="entry name" value="Resuscitation-promoting factor rpfb"/>
    <property type="match status" value="1"/>
</dbReference>
<feature type="transmembrane region" description="Helical" evidence="7">
    <location>
        <begin position="709"/>
        <end position="728"/>
    </location>
</feature>
<gene>
    <name evidence="10" type="ORF">FN960_07125</name>
</gene>
<keyword evidence="7" id="KW-0472">Membrane</keyword>
<comment type="subcellular location">
    <subcellularLocation>
        <location evidence="1">Secreted</location>
        <location evidence="1">Cell wall</location>
        <topology evidence="1">Peptidoglycan-anchor</topology>
    </subcellularLocation>
</comment>
<proteinExistence type="predicted"/>
<keyword evidence="5" id="KW-0572">Peptidoglycan-anchor</keyword>
<dbReference type="Proteomes" id="UP000318521">
    <property type="component" value="Unassembled WGS sequence"/>
</dbReference>
<dbReference type="AlphaFoldDB" id="A0A554A1C7"/>
<sequence>MGFKKRRFYNVSLILAIILILQTVFIPNETSANTDLTPPELEHFSVSTTEAKVGETIDFTVKADDDSSGVHYARVIYDSPQRNQYIDVSIYNEDSNSTSLNGMGSYVVRELDQEGVWELATLIVMDRAGNETRFEAEDFKGIYDITIQNENTDITAPTLDEFSVSTTEASVGEKIDFNVKAQDDGSGVHYARVIYDSPQRNQYIDVSIYNEDLNSTSLNGIGSYVVRELDQEGVWELATLIVMDRAGNETRFGAEDFNGKYDITIQNENTDITAPTLEDFSVSTTEALVGERINFNVKADDDASGVHYARVIYDSPQRNQYIDVSIYNEDLNSTSLNGSGSYVVRELDQEGVWELATLIIMDRAGNETRFGASDFNGKYDIHIYNNDDRKMEEVKTDIPYQTVTKEDPTLEQGKKVIEQQGLAGEKVMTYVVTYKNGEEVHRELKSEKVTREPVDQIIIVGTKMTDREDDSGEKDENHPRHIHVTLGKEYDVRAHDTISIEVGQTKSTITMPGQLPQGTKLIVEDASELIDLKNEHLVLAGNVLDVSIFDANNQNVVGPYLLTMEYDKDQYGADDVDIYYYDENQGIWVKQHGTVNEEEGTITIEVDHFSRYGVFTTTLDDEESNEEENTLPNPEDEESNEESIAPNPEDTNSNEEGTLPNIEETDTNGENTVPATEATDASEGNTLPARENTDSNKGNTLPNTATNTYNILLIGLVLIMLGGCTLLLSRRKAI</sequence>
<evidence type="ECO:0000256" key="1">
    <source>
        <dbReference type="ARBA" id="ARBA00004168"/>
    </source>
</evidence>
<evidence type="ECO:0000313" key="10">
    <source>
        <dbReference type="EMBL" id="TSB47501.1"/>
    </source>
</evidence>
<keyword evidence="7" id="KW-0812">Transmembrane</keyword>
<keyword evidence="4" id="KW-0732">Signal</keyword>
<evidence type="ECO:0000256" key="7">
    <source>
        <dbReference type="SAM" id="Phobius"/>
    </source>
</evidence>
<dbReference type="PROSITE" id="PS50847">
    <property type="entry name" value="GRAM_POS_ANCHORING"/>
    <property type="match status" value="1"/>
</dbReference>
<dbReference type="Pfam" id="PF07501">
    <property type="entry name" value="G5"/>
    <property type="match status" value="1"/>
</dbReference>
<name>A0A554A1C7_9BACI</name>
<dbReference type="OrthoDB" id="843723at2"/>
<evidence type="ECO:0000259" key="9">
    <source>
        <dbReference type="PROSITE" id="PS51109"/>
    </source>
</evidence>
<evidence type="ECO:0000256" key="4">
    <source>
        <dbReference type="ARBA" id="ARBA00022729"/>
    </source>
</evidence>
<evidence type="ECO:0000259" key="8">
    <source>
        <dbReference type="PROSITE" id="PS50847"/>
    </source>
</evidence>
<reference evidence="10 11" key="1">
    <citation type="submission" date="2019-07" db="EMBL/GenBank/DDBJ databases">
        <authorList>
            <person name="Park Y.J."/>
            <person name="Jeong S.E."/>
            <person name="Jung H.S."/>
        </authorList>
    </citation>
    <scope>NUCLEOTIDE SEQUENCE [LARGE SCALE GENOMIC DNA]</scope>
    <source>
        <strain evidence="11">P16(2019)</strain>
    </source>
</reference>
<dbReference type="RefSeq" id="WP_143848001.1">
    <property type="nucleotide sequence ID" value="NZ_VLXZ01000003.1"/>
</dbReference>
<dbReference type="SMART" id="SM01208">
    <property type="entry name" value="G5"/>
    <property type="match status" value="1"/>
</dbReference>